<organism evidence="2 3">
    <name type="scientific">Bacillus rhizoplanae</name>
    <dbReference type="NCBI Taxonomy" id="2880966"/>
    <lineage>
        <taxon>Bacteria</taxon>
        <taxon>Bacillati</taxon>
        <taxon>Bacillota</taxon>
        <taxon>Bacilli</taxon>
        <taxon>Bacillales</taxon>
        <taxon>Bacillaceae</taxon>
        <taxon>Bacillus</taxon>
    </lineage>
</organism>
<gene>
    <name evidence="2" type="ORF">BACCIP111899_03219</name>
</gene>
<dbReference type="Pfam" id="PF00571">
    <property type="entry name" value="CBS"/>
    <property type="match status" value="2"/>
</dbReference>
<dbReference type="InterPro" id="IPR046342">
    <property type="entry name" value="CBS_dom_sf"/>
</dbReference>
<feature type="domain" description="CBS" evidence="1">
    <location>
        <begin position="71"/>
        <end position="124"/>
    </location>
</feature>
<accession>A0ABN7ZZ56</accession>
<dbReference type="NCBIfam" id="NF038387">
    <property type="entry name" value="CBS_CbpA"/>
    <property type="match status" value="1"/>
</dbReference>
<evidence type="ECO:0000313" key="3">
    <source>
        <dbReference type="Proteomes" id="UP000789423"/>
    </source>
</evidence>
<keyword evidence="3" id="KW-1185">Reference proteome</keyword>
<dbReference type="InterPro" id="IPR017036">
    <property type="entry name" value="Lmo0553-like"/>
</dbReference>
<dbReference type="EMBL" id="CAKJTI010000020">
    <property type="protein sequence ID" value="CAG9613992.1"/>
    <property type="molecule type" value="Genomic_DNA"/>
</dbReference>
<dbReference type="CDD" id="cd02205">
    <property type="entry name" value="CBS_pair_SF"/>
    <property type="match status" value="1"/>
</dbReference>
<name>A0ABN7ZZ56_9BACI</name>
<feature type="domain" description="CBS" evidence="1">
    <location>
        <begin position="9"/>
        <end position="52"/>
    </location>
</feature>
<dbReference type="PIRSF" id="PIRSF035040">
    <property type="entry name" value="UCP035040_CBS_Lmo0553"/>
    <property type="match status" value="1"/>
</dbReference>
<evidence type="ECO:0000259" key="1">
    <source>
        <dbReference type="Pfam" id="PF00571"/>
    </source>
</evidence>
<comment type="caution">
    <text evidence="2">The sequence shown here is derived from an EMBL/GenBank/DDBJ whole genome shotgun (WGS) entry which is preliminary data.</text>
</comment>
<dbReference type="RefSeq" id="WP_230576011.1">
    <property type="nucleotide sequence ID" value="NZ_CAKJTI010000020.1"/>
</dbReference>
<evidence type="ECO:0000313" key="2">
    <source>
        <dbReference type="EMBL" id="CAG9613992.1"/>
    </source>
</evidence>
<reference evidence="2 3" key="1">
    <citation type="submission" date="2021-10" db="EMBL/GenBank/DDBJ databases">
        <authorList>
            <person name="Criscuolo A."/>
        </authorList>
    </citation>
    <scope>NUCLEOTIDE SEQUENCE [LARGE SCALE GENOMIC DNA]</scope>
    <source>
        <strain evidence="3">CIP 111899</strain>
    </source>
</reference>
<sequence>MRVKYHFLPKQQVVTCFESEDAERALEIMDCSGYRAIPVLTEDSKTFKGIVYKVGMLENKCREKEGRKESVSELMENEQAFIFERDSFFRAFYTIRRLPFLAVLNDYHEFVGILTHSNIFDVIEDSFGMNTGGYILTLATHESKGIIKELGTLLKSYNIGGLFTLDNGDQYIRRVIVNLTEDLNQKELETLVARLEKKGFRVSHVDLI</sequence>
<dbReference type="InterPro" id="IPR000644">
    <property type="entry name" value="CBS_dom"/>
</dbReference>
<proteinExistence type="predicted"/>
<protein>
    <recommendedName>
        <fullName evidence="1">CBS domain-containing protein</fullName>
    </recommendedName>
</protein>
<dbReference type="Proteomes" id="UP000789423">
    <property type="component" value="Unassembled WGS sequence"/>
</dbReference>
<dbReference type="Gene3D" id="3.10.580.10">
    <property type="entry name" value="CBS-domain"/>
    <property type="match status" value="1"/>
</dbReference>
<dbReference type="SUPFAM" id="SSF54631">
    <property type="entry name" value="CBS-domain pair"/>
    <property type="match status" value="1"/>
</dbReference>